<feature type="compositionally biased region" description="Basic and acidic residues" evidence="1">
    <location>
        <begin position="67"/>
        <end position="110"/>
    </location>
</feature>
<keyword evidence="3" id="KW-1185">Reference proteome</keyword>
<dbReference type="Proteomes" id="UP000054279">
    <property type="component" value="Unassembled WGS sequence"/>
</dbReference>
<dbReference type="AlphaFoldDB" id="A0A0C9TT04"/>
<evidence type="ECO:0000313" key="3">
    <source>
        <dbReference type="Proteomes" id="UP000054279"/>
    </source>
</evidence>
<dbReference type="EMBL" id="KN837213">
    <property type="protein sequence ID" value="KIJ33393.1"/>
    <property type="molecule type" value="Genomic_DNA"/>
</dbReference>
<reference evidence="2 3" key="1">
    <citation type="submission" date="2014-06" db="EMBL/GenBank/DDBJ databases">
        <title>Evolutionary Origins and Diversification of the Mycorrhizal Mutualists.</title>
        <authorList>
            <consortium name="DOE Joint Genome Institute"/>
            <consortium name="Mycorrhizal Genomics Consortium"/>
            <person name="Kohler A."/>
            <person name="Kuo A."/>
            <person name="Nagy L.G."/>
            <person name="Floudas D."/>
            <person name="Copeland A."/>
            <person name="Barry K.W."/>
            <person name="Cichocki N."/>
            <person name="Veneault-Fourrey C."/>
            <person name="LaButti K."/>
            <person name="Lindquist E.A."/>
            <person name="Lipzen A."/>
            <person name="Lundell T."/>
            <person name="Morin E."/>
            <person name="Murat C."/>
            <person name="Riley R."/>
            <person name="Ohm R."/>
            <person name="Sun H."/>
            <person name="Tunlid A."/>
            <person name="Henrissat B."/>
            <person name="Grigoriev I.V."/>
            <person name="Hibbett D.S."/>
            <person name="Martin F."/>
        </authorList>
    </citation>
    <scope>NUCLEOTIDE SEQUENCE [LARGE SCALE GENOMIC DNA]</scope>
    <source>
        <strain evidence="2 3">SS14</strain>
    </source>
</reference>
<sequence length="413" mass="46451">MPYHYPITDEELAPFLDAVKSLPIPMNKVPPAVIEEVPSPSMSSNPLIVMMKQALIDETIKMNTKNAKEYQERETKAEAAAKKAEEDVKAAAEKEKEHARDANSEDETPKSKSKLKKTKLRSIVGSESEEETKEVKAKRRKAKGKGKAIDTEYKRNTIPVNYIGCPGVPVRKICEGCKVPRNTWYQRPCVGNAIMDAYDQIFSVSKKEHSFICLLQNNVCLFTRKDKADFIMPEATDDEELQAKLRKLCDKQDMFKKQKDKERVERNKILGNSTKAGIKKKVEVNGKALGSTLKRARMVANSTGSNERIPSVTESLHGINKALIETVNLLGDTQAANERQARALCGIKTCMVNLQHAMQTHDEEFVDEEVEPAELGDMEEEVEEVCKEVEEVHKEDKGGREVETMKDLEADKL</sequence>
<name>A0A0C9TT04_SPHS4</name>
<evidence type="ECO:0000256" key="1">
    <source>
        <dbReference type="SAM" id="MobiDB-lite"/>
    </source>
</evidence>
<feature type="compositionally biased region" description="Basic residues" evidence="1">
    <location>
        <begin position="111"/>
        <end position="120"/>
    </location>
</feature>
<feature type="region of interest" description="Disordered" evidence="1">
    <location>
        <begin position="67"/>
        <end position="148"/>
    </location>
</feature>
<proteinExistence type="predicted"/>
<organism evidence="2 3">
    <name type="scientific">Sphaerobolus stellatus (strain SS14)</name>
    <dbReference type="NCBI Taxonomy" id="990650"/>
    <lineage>
        <taxon>Eukaryota</taxon>
        <taxon>Fungi</taxon>
        <taxon>Dikarya</taxon>
        <taxon>Basidiomycota</taxon>
        <taxon>Agaricomycotina</taxon>
        <taxon>Agaricomycetes</taxon>
        <taxon>Phallomycetidae</taxon>
        <taxon>Geastrales</taxon>
        <taxon>Sphaerobolaceae</taxon>
        <taxon>Sphaerobolus</taxon>
    </lineage>
</organism>
<protein>
    <submittedName>
        <fullName evidence="2">Uncharacterized protein</fullName>
    </submittedName>
</protein>
<feature type="region of interest" description="Disordered" evidence="1">
    <location>
        <begin position="390"/>
        <end position="413"/>
    </location>
</feature>
<gene>
    <name evidence="2" type="ORF">M422DRAFT_264657</name>
</gene>
<feature type="compositionally biased region" description="Basic residues" evidence="1">
    <location>
        <begin position="136"/>
        <end position="146"/>
    </location>
</feature>
<evidence type="ECO:0000313" key="2">
    <source>
        <dbReference type="EMBL" id="KIJ33393.1"/>
    </source>
</evidence>
<dbReference type="HOGENOM" id="CLU_052865_0_0_1"/>
<accession>A0A0C9TT04</accession>